<dbReference type="RefSeq" id="WP_386452514.1">
    <property type="nucleotide sequence ID" value="NZ_JBHSFH010000017.1"/>
</dbReference>
<proteinExistence type="predicted"/>
<evidence type="ECO:0000256" key="1">
    <source>
        <dbReference type="SAM" id="MobiDB-lite"/>
    </source>
</evidence>
<protein>
    <submittedName>
        <fullName evidence="3">Glycine betaine ABC transporter substrate-binding protein</fullName>
    </submittedName>
</protein>
<feature type="domain" description="ABC-type glycine betaine transport system substrate-binding" evidence="2">
    <location>
        <begin position="74"/>
        <end position="341"/>
    </location>
</feature>
<name>A0ABV9AFM3_9ACTN</name>
<dbReference type="Proteomes" id="UP001595997">
    <property type="component" value="Unassembled WGS sequence"/>
</dbReference>
<feature type="region of interest" description="Disordered" evidence="1">
    <location>
        <begin position="1"/>
        <end position="25"/>
    </location>
</feature>
<accession>A0ABV9AFM3</accession>
<dbReference type="Gene3D" id="3.40.190.120">
    <property type="entry name" value="Osmoprotection protein (prox), domain 2"/>
    <property type="match status" value="1"/>
</dbReference>
<sequence length="350" mass="37839">MRTLHRRRGERQQSGGPAGTRRRRYGRTYALAAGTTALALSGTLSGCGLVSGSPLADNVRPGSVGAGQPLKGAQLTVTSKEFTEQIILGKMMGLVFRAAGATVVDRTAVQGSIGARSAVESGTADGMYEYTGTSWITYLGHTKPVPDPMKQWEAVREEDRKHGIEWLPPSVLDNTYALVVSDQLQKKYGTKTLSDVAELSRRNPNAASICVENEFASRQDGLKGMAEKYGMRFPAGQVHKMAGGVVYTQTAKGKPCVFGAIAATDGRIPALKLRILEDDRKFFPNYNVAPEMNSRTMKEHPEIAGLLAPVTKKLNNKIAQKLNAKVDVEGQDPHDVAKDWLVKEGIIKTG</sequence>
<dbReference type="InterPro" id="IPR007210">
    <property type="entry name" value="ABC_Gly_betaine_transp_sub-bd"/>
</dbReference>
<dbReference type="Pfam" id="PF04069">
    <property type="entry name" value="OpuAC"/>
    <property type="match status" value="1"/>
</dbReference>
<evidence type="ECO:0000259" key="2">
    <source>
        <dbReference type="Pfam" id="PF04069"/>
    </source>
</evidence>
<comment type="caution">
    <text evidence="3">The sequence shown here is derived from an EMBL/GenBank/DDBJ whole genome shotgun (WGS) entry which is preliminary data.</text>
</comment>
<gene>
    <name evidence="3" type="ORF">ACFPA8_26300</name>
</gene>
<dbReference type="Gene3D" id="3.40.190.10">
    <property type="entry name" value="Periplasmic binding protein-like II"/>
    <property type="match status" value="1"/>
</dbReference>
<evidence type="ECO:0000313" key="4">
    <source>
        <dbReference type="Proteomes" id="UP001595997"/>
    </source>
</evidence>
<evidence type="ECO:0000313" key="3">
    <source>
        <dbReference type="EMBL" id="MFC4497646.1"/>
    </source>
</evidence>
<organism evidence="3 4">
    <name type="scientific">Streptomyces ovatisporus</name>
    <dbReference type="NCBI Taxonomy" id="1128682"/>
    <lineage>
        <taxon>Bacteria</taxon>
        <taxon>Bacillati</taxon>
        <taxon>Actinomycetota</taxon>
        <taxon>Actinomycetes</taxon>
        <taxon>Kitasatosporales</taxon>
        <taxon>Streptomycetaceae</taxon>
        <taxon>Streptomyces</taxon>
    </lineage>
</organism>
<dbReference type="CDD" id="cd13611">
    <property type="entry name" value="PBP2_YehZ"/>
    <property type="match status" value="1"/>
</dbReference>
<dbReference type="EMBL" id="JBHSFH010000017">
    <property type="protein sequence ID" value="MFC4497646.1"/>
    <property type="molecule type" value="Genomic_DNA"/>
</dbReference>
<dbReference type="SUPFAM" id="SSF53850">
    <property type="entry name" value="Periplasmic binding protein-like II"/>
    <property type="match status" value="1"/>
</dbReference>
<reference evidence="4" key="1">
    <citation type="journal article" date="2019" name="Int. J. Syst. Evol. Microbiol.">
        <title>The Global Catalogue of Microorganisms (GCM) 10K type strain sequencing project: providing services to taxonomists for standard genome sequencing and annotation.</title>
        <authorList>
            <consortium name="The Broad Institute Genomics Platform"/>
            <consortium name="The Broad Institute Genome Sequencing Center for Infectious Disease"/>
            <person name="Wu L."/>
            <person name="Ma J."/>
        </authorList>
    </citation>
    <scope>NUCLEOTIDE SEQUENCE [LARGE SCALE GENOMIC DNA]</scope>
    <source>
        <strain evidence="4">CGMCC 4.7357</strain>
    </source>
</reference>
<keyword evidence="4" id="KW-1185">Reference proteome</keyword>